<dbReference type="GO" id="GO:0009311">
    <property type="term" value="P:oligosaccharide metabolic process"/>
    <property type="evidence" value="ECO:0007669"/>
    <property type="project" value="InterPro"/>
</dbReference>
<accession>A0AAW7X5R7</accession>
<dbReference type="RefSeq" id="WP_303492937.1">
    <property type="nucleotide sequence ID" value="NZ_JAUOPB010000008.1"/>
</dbReference>
<dbReference type="Pfam" id="PF22422">
    <property type="entry name" value="MGH1-like_GH"/>
    <property type="match status" value="1"/>
</dbReference>
<evidence type="ECO:0000256" key="3">
    <source>
        <dbReference type="ARBA" id="ARBA00023295"/>
    </source>
</evidence>
<dbReference type="Proteomes" id="UP001169760">
    <property type="component" value="Unassembled WGS sequence"/>
</dbReference>
<comment type="caution">
    <text evidence="6">The sequence shown here is derived from an EMBL/GenBank/DDBJ whole genome shotgun (WGS) entry which is preliminary data.</text>
</comment>
<dbReference type="GO" id="GO:0004573">
    <property type="term" value="F:Glc3Man9GlcNAc2 oligosaccharide glucosidase activity"/>
    <property type="evidence" value="ECO:0007669"/>
    <property type="project" value="InterPro"/>
</dbReference>
<dbReference type="InterPro" id="IPR008928">
    <property type="entry name" value="6-hairpin_glycosidase_sf"/>
</dbReference>
<protein>
    <submittedName>
        <fullName evidence="6">Trehalase family glycosidase</fullName>
    </submittedName>
</protein>
<reference evidence="6" key="1">
    <citation type="submission" date="2023-07" db="EMBL/GenBank/DDBJ databases">
        <title>Genome content predicts the carbon catabolic preferences of heterotrophic bacteria.</title>
        <authorList>
            <person name="Gralka M."/>
        </authorList>
    </citation>
    <scope>NUCLEOTIDE SEQUENCE</scope>
    <source>
        <strain evidence="6">I3M17_2</strain>
    </source>
</reference>
<keyword evidence="4" id="KW-1133">Transmembrane helix</keyword>
<dbReference type="InterPro" id="IPR054491">
    <property type="entry name" value="MGH1-like_GH"/>
</dbReference>
<dbReference type="PANTHER" id="PTHR10412">
    <property type="entry name" value="MANNOSYL-OLIGOSACCHARIDE GLUCOSIDASE"/>
    <property type="match status" value="1"/>
</dbReference>
<name>A0AAW7X5R7_9GAMM</name>
<keyword evidence="2" id="KW-0378">Hydrolase</keyword>
<proteinExistence type="inferred from homology"/>
<keyword evidence="4" id="KW-0472">Membrane</keyword>
<evidence type="ECO:0000256" key="1">
    <source>
        <dbReference type="ARBA" id="ARBA00010833"/>
    </source>
</evidence>
<dbReference type="SUPFAM" id="SSF48208">
    <property type="entry name" value="Six-hairpin glycosidases"/>
    <property type="match status" value="1"/>
</dbReference>
<dbReference type="GO" id="GO:0006487">
    <property type="term" value="P:protein N-linked glycosylation"/>
    <property type="evidence" value="ECO:0007669"/>
    <property type="project" value="TreeGrafter"/>
</dbReference>
<evidence type="ECO:0000313" key="7">
    <source>
        <dbReference type="Proteomes" id="UP001169760"/>
    </source>
</evidence>
<organism evidence="6 7">
    <name type="scientific">Saccharophagus degradans</name>
    <dbReference type="NCBI Taxonomy" id="86304"/>
    <lineage>
        <taxon>Bacteria</taxon>
        <taxon>Pseudomonadati</taxon>
        <taxon>Pseudomonadota</taxon>
        <taxon>Gammaproteobacteria</taxon>
        <taxon>Cellvibrionales</taxon>
        <taxon>Cellvibrionaceae</taxon>
        <taxon>Saccharophagus</taxon>
    </lineage>
</organism>
<dbReference type="EMBL" id="JAUOPB010000008">
    <property type="protein sequence ID" value="MDO6423195.1"/>
    <property type="molecule type" value="Genomic_DNA"/>
</dbReference>
<dbReference type="AlphaFoldDB" id="A0AAW7X5R7"/>
<feature type="transmembrane region" description="Helical" evidence="4">
    <location>
        <begin position="12"/>
        <end position="33"/>
    </location>
</feature>
<sequence length="683" mass="77621">MLKLTGNTLQAICYTLVYGLMLVNVLCVFNAAFANPASPNIKNIPQIYLEEHKGWQDLYYRTFEIAFEKIQRGTPQNGFVDFYMDEAFNPNIFQWDTSFIMMFARYGNKELPGIVSLENFYRYQHADGWIGRDLREKDGSYYWPKTGSLEANCSINPPLFSWAEWQSYEVKGDASRFTKKINGKSIFNSLVDYYDWIKANRRWDNGLYWTTSYANGMDRSPRLGTKHVCEHADGSWIDITAQQALNAYYLAKMAEVIGEQEAQQRFVQEHAELAQLINATLWDEQDGIYYDLDKKGNFYKVKTPASFWPFIARVTTDKQELRMLNEHILNPQRFWTEHHLPTVAKDEQTYMKDGGYWDGAVWAPTTYQTIKGLEVQGYREAARRIAINHIEHIYWVYRKTNTLFENYRPEDVAEGVHARPDFVGWTGVGPIAALIEIVMGIQVNGANDSVYWDLALAEKHGIKNLHFGDNRIDLEVDDRLTPDSGARVRVKTNSPFTLLVSIAGVEYTQAVAKGEHEFTFANFEPGLSSLTLMHEGLLGVDVGGGDAVARYQMFTVPQSQTLAGVDVKIQLHGNGEASPLVAKLYRVENGVPIGEALAQALVPAEAIDSFYSVVHVPLQYERLSAQQPYAIALSQQDDSSKGYYQWLAGGNVYAAFVSGRKQAGQWLVDKNAKNAWLKLYLRP</sequence>
<feature type="domain" description="Mannosylglycerate hydrolase MGH1-like glycoside hydrolase" evidence="5">
    <location>
        <begin position="90"/>
        <end position="411"/>
    </location>
</feature>
<dbReference type="Gene3D" id="1.50.10.10">
    <property type="match status" value="1"/>
</dbReference>
<evidence type="ECO:0000313" key="6">
    <source>
        <dbReference type="EMBL" id="MDO6423195.1"/>
    </source>
</evidence>
<comment type="similarity">
    <text evidence="1">Belongs to the glycosyl hydrolase 63 family.</text>
</comment>
<evidence type="ECO:0000256" key="2">
    <source>
        <dbReference type="ARBA" id="ARBA00022801"/>
    </source>
</evidence>
<keyword evidence="3 6" id="KW-0326">Glycosidase</keyword>
<gene>
    <name evidence="6" type="ORF">Q4521_11980</name>
</gene>
<evidence type="ECO:0000256" key="4">
    <source>
        <dbReference type="SAM" id="Phobius"/>
    </source>
</evidence>
<dbReference type="PANTHER" id="PTHR10412:SF11">
    <property type="entry name" value="MANNOSYL-OLIGOSACCHARIDE GLUCOSIDASE"/>
    <property type="match status" value="1"/>
</dbReference>
<dbReference type="InterPro" id="IPR004888">
    <property type="entry name" value="Glycoside_hydrolase_63"/>
</dbReference>
<dbReference type="InterPro" id="IPR012341">
    <property type="entry name" value="6hp_glycosidase-like_sf"/>
</dbReference>
<evidence type="ECO:0000259" key="5">
    <source>
        <dbReference type="Pfam" id="PF22422"/>
    </source>
</evidence>
<keyword evidence="4" id="KW-0812">Transmembrane</keyword>